<protein>
    <submittedName>
        <fullName evidence="4">Uncharacterized protein</fullName>
    </submittedName>
</protein>
<dbReference type="Proteomes" id="UP001627284">
    <property type="component" value="Unassembled WGS sequence"/>
</dbReference>
<evidence type="ECO:0000313" key="3">
    <source>
        <dbReference type="EMBL" id="KAL3365982.1"/>
    </source>
</evidence>
<dbReference type="EMBL" id="JBJKTR010000006">
    <property type="protein sequence ID" value="KAL3365980.1"/>
    <property type="molecule type" value="Genomic_DNA"/>
</dbReference>
<feature type="non-terminal residue" evidence="4">
    <location>
        <position position="1"/>
    </location>
</feature>
<comment type="caution">
    <text evidence="4">The sequence shown here is derived from an EMBL/GenBank/DDBJ whole genome shotgun (WGS) entry which is preliminary data.</text>
</comment>
<evidence type="ECO:0000313" key="5">
    <source>
        <dbReference type="Proteomes" id="UP001627284"/>
    </source>
</evidence>
<name>A0ABD2UAY0_9SOLN</name>
<dbReference type="EMBL" id="JBJKTR010000006">
    <property type="protein sequence ID" value="KAL3365982.1"/>
    <property type="molecule type" value="Genomic_DNA"/>
</dbReference>
<evidence type="ECO:0000256" key="1">
    <source>
        <dbReference type="SAM" id="MobiDB-lite"/>
    </source>
</evidence>
<dbReference type="EMBL" id="JBJKTR010000006">
    <property type="protein sequence ID" value="KAL3365983.1"/>
    <property type="molecule type" value="Genomic_DNA"/>
</dbReference>
<sequence length="99" mass="11492">QPFFSQHQSFPRTIFSFPRRSSYLTSLCQINDHEPPKNNNIRRSPTSSNPPSLHNFSSFLRRCPSPCPITLRPVKFGHEPPKNNNIRRSLALCLLHHPF</sequence>
<keyword evidence="5" id="KW-1185">Reference proteome</keyword>
<dbReference type="AlphaFoldDB" id="A0ABD2UAY0"/>
<organism evidence="4 5">
    <name type="scientific">Solanum stoloniferum</name>
    <dbReference type="NCBI Taxonomy" id="62892"/>
    <lineage>
        <taxon>Eukaryota</taxon>
        <taxon>Viridiplantae</taxon>
        <taxon>Streptophyta</taxon>
        <taxon>Embryophyta</taxon>
        <taxon>Tracheophyta</taxon>
        <taxon>Spermatophyta</taxon>
        <taxon>Magnoliopsida</taxon>
        <taxon>eudicotyledons</taxon>
        <taxon>Gunneridae</taxon>
        <taxon>Pentapetalae</taxon>
        <taxon>asterids</taxon>
        <taxon>lamiids</taxon>
        <taxon>Solanales</taxon>
        <taxon>Solanaceae</taxon>
        <taxon>Solanoideae</taxon>
        <taxon>Solaneae</taxon>
        <taxon>Solanum</taxon>
    </lineage>
</organism>
<evidence type="ECO:0000313" key="2">
    <source>
        <dbReference type="EMBL" id="KAL3365980.1"/>
    </source>
</evidence>
<feature type="region of interest" description="Disordered" evidence="1">
    <location>
        <begin position="33"/>
        <end position="52"/>
    </location>
</feature>
<feature type="compositionally biased region" description="Polar residues" evidence="1">
    <location>
        <begin position="37"/>
        <end position="52"/>
    </location>
</feature>
<accession>A0ABD2UAY0</accession>
<dbReference type="EMBL" id="JBJKTR010000006">
    <property type="protein sequence ID" value="KAL3365984.1"/>
    <property type="molecule type" value="Genomic_DNA"/>
</dbReference>
<gene>
    <name evidence="2" type="ORF">AABB24_010883</name>
    <name evidence="3" type="ORF">AABB24_010885</name>
    <name evidence="4" type="ORF">AABB24_010886</name>
</gene>
<proteinExistence type="predicted"/>
<reference evidence="4 5" key="1">
    <citation type="submission" date="2024-05" db="EMBL/GenBank/DDBJ databases">
        <title>De novo assembly of an allotetraploid wild potato.</title>
        <authorList>
            <person name="Hosaka A.J."/>
        </authorList>
    </citation>
    <scope>NUCLEOTIDE SEQUENCE [LARGE SCALE GENOMIC DNA]</scope>
    <source>
        <tissue evidence="4">Young leaves</tissue>
    </source>
</reference>
<evidence type="ECO:0000313" key="4">
    <source>
        <dbReference type="EMBL" id="KAL3365984.1"/>
    </source>
</evidence>